<dbReference type="EMBL" id="AGNL01004366">
    <property type="protein sequence ID" value="EJK73593.1"/>
    <property type="molecule type" value="Genomic_DNA"/>
</dbReference>
<dbReference type="InterPro" id="IPR029063">
    <property type="entry name" value="SAM-dependent_MTases_sf"/>
</dbReference>
<dbReference type="AlphaFoldDB" id="K0T4C6"/>
<sequence length="301" mass="32417">MEKVRIDFPPAGGVPSNAVVIQCLSELTPFDAYEMACGKSDPTGLCVWLGGFLCLELLVRKVEEDNPTGVQSYWSAIRRQLFPPGCKVLELGAGAGLVGIAMSIRGVCSDITLTDCNDEALKLIKLNCQSNGCPEVKIERLEWGEGNASKLGLGGSFETVYATDVLYDLDSLEPLLATASELLEERGHFILSHVPRASIDEGHPVGSDYWCSLESIILQKASKTGFEPASFPVCAELKSAREMFLAEMSNGSGDSASASGMILRPDILFLVNQSGTDCLSQKHTWARMQEAGAAVFVFVKI</sequence>
<gene>
    <name evidence="1" type="ORF">THAOC_04772</name>
</gene>
<dbReference type="CDD" id="cd02440">
    <property type="entry name" value="AdoMet_MTases"/>
    <property type="match status" value="1"/>
</dbReference>
<protein>
    <recommendedName>
        <fullName evidence="3">Methyltransferase small domain-containing protein</fullName>
    </recommendedName>
</protein>
<keyword evidence="2" id="KW-1185">Reference proteome</keyword>
<dbReference type="InterPro" id="IPR019410">
    <property type="entry name" value="Methyltransf_16"/>
</dbReference>
<reference evidence="1 2" key="1">
    <citation type="journal article" date="2012" name="Genome Biol.">
        <title>Genome and low-iron response of an oceanic diatom adapted to chronic iron limitation.</title>
        <authorList>
            <person name="Lommer M."/>
            <person name="Specht M."/>
            <person name="Roy A.S."/>
            <person name="Kraemer L."/>
            <person name="Andreson R."/>
            <person name="Gutowska M.A."/>
            <person name="Wolf J."/>
            <person name="Bergner S.V."/>
            <person name="Schilhabel M.B."/>
            <person name="Klostermeier U.C."/>
            <person name="Beiko R.G."/>
            <person name="Rosenstiel P."/>
            <person name="Hippler M."/>
            <person name="Laroche J."/>
        </authorList>
    </citation>
    <scope>NUCLEOTIDE SEQUENCE [LARGE SCALE GENOMIC DNA]</scope>
    <source>
        <strain evidence="1 2">CCMP1005</strain>
    </source>
</reference>
<evidence type="ECO:0008006" key="3">
    <source>
        <dbReference type="Google" id="ProtNLM"/>
    </source>
</evidence>
<dbReference type="SUPFAM" id="SSF53335">
    <property type="entry name" value="S-adenosyl-L-methionine-dependent methyltransferases"/>
    <property type="match status" value="1"/>
</dbReference>
<dbReference type="eggNOG" id="ENOG502QZ2K">
    <property type="taxonomic scope" value="Eukaryota"/>
</dbReference>
<proteinExistence type="predicted"/>
<comment type="caution">
    <text evidence="1">The sequence shown here is derived from an EMBL/GenBank/DDBJ whole genome shotgun (WGS) entry which is preliminary data.</text>
</comment>
<dbReference type="Gene3D" id="3.40.50.150">
    <property type="entry name" value="Vaccinia Virus protein VP39"/>
    <property type="match status" value="1"/>
</dbReference>
<dbReference type="Proteomes" id="UP000266841">
    <property type="component" value="Unassembled WGS sequence"/>
</dbReference>
<dbReference type="Pfam" id="PF10294">
    <property type="entry name" value="Methyltransf_16"/>
    <property type="match status" value="1"/>
</dbReference>
<organism evidence="1 2">
    <name type="scientific">Thalassiosira oceanica</name>
    <name type="common">Marine diatom</name>
    <dbReference type="NCBI Taxonomy" id="159749"/>
    <lineage>
        <taxon>Eukaryota</taxon>
        <taxon>Sar</taxon>
        <taxon>Stramenopiles</taxon>
        <taxon>Ochrophyta</taxon>
        <taxon>Bacillariophyta</taxon>
        <taxon>Coscinodiscophyceae</taxon>
        <taxon>Thalassiosirophycidae</taxon>
        <taxon>Thalassiosirales</taxon>
        <taxon>Thalassiosiraceae</taxon>
        <taxon>Thalassiosira</taxon>
    </lineage>
</organism>
<dbReference type="OrthoDB" id="73931at2759"/>
<dbReference type="OMA" id="GIAMSIR"/>
<name>K0T4C6_THAOC</name>
<dbReference type="PANTHER" id="PTHR14614">
    <property type="entry name" value="HEPATOCELLULAR CARCINOMA-ASSOCIATED ANTIGEN"/>
    <property type="match status" value="1"/>
</dbReference>
<evidence type="ECO:0000313" key="2">
    <source>
        <dbReference type="Proteomes" id="UP000266841"/>
    </source>
</evidence>
<evidence type="ECO:0000313" key="1">
    <source>
        <dbReference type="EMBL" id="EJK73593.1"/>
    </source>
</evidence>
<accession>K0T4C6</accession>